<evidence type="ECO:0008006" key="4">
    <source>
        <dbReference type="Google" id="ProtNLM"/>
    </source>
</evidence>
<protein>
    <recommendedName>
        <fullName evidence="4">Vacuolar protein sorting-associated protein 62</fullName>
    </recommendedName>
</protein>
<dbReference type="AlphaFoldDB" id="A0AAN7R2F8"/>
<evidence type="ECO:0000313" key="2">
    <source>
        <dbReference type="EMBL" id="KAK4787247.1"/>
    </source>
</evidence>
<sequence>MGKALPIETTFKLPVPLPSWQPGSGFGNRSIDLGGLEVSRVSTFKRVWAAYEGGADNLGATFFEPEAIPQGSFMLGGYCQPNNRPLNGWVLVAKDGAALAKPTDYTLVWSSESLKMKQDGLGYFWLPLPPDGYTAVGLVITASPEKPSVNRIRCVRSDFTEPSQPETSIWGPPNNTTESFKVSSSRPQNRGTQALGVSVGTYIAEVNSWVNPIRCLKNNNPSYTSYMPNTTQVDALIRTYSPLFYFHPKENYLPSSVTWFFSNGALLYKKGDESNPVSVRPNGSNIPQDGSNDGLYSLDLPVAESGKELVKKGDLRSSQGYMHVKPMYGGTFTDIAVWLFYPFNGPSTAKIEVVDIPLGRIGEHVGDWEHVTLRISNFDGSLWRVFFSQHSGGTWVDASELEYQAGGGNRFVAYSSLNGHATFPKSGLVLQGSGGVGLRNDTAKSNLTVDTAVAFSVVAVDYMAGEGPISSPPWLNYMRKWGPKINYNTAEEAEKVVKMLPGGYRRGPDELHAGKSTFEGLMKSLPREVIEEDGPTGPKVKNSWSGDEA</sequence>
<dbReference type="Pfam" id="PF06101">
    <property type="entry name" value="Vps62"/>
    <property type="match status" value="1"/>
</dbReference>
<dbReference type="PANTHER" id="PTHR48152">
    <property type="entry name" value="F1C9.34 PROTEIN"/>
    <property type="match status" value="1"/>
</dbReference>
<dbReference type="Proteomes" id="UP001346149">
    <property type="component" value="Unassembled WGS sequence"/>
</dbReference>
<organism evidence="2 3">
    <name type="scientific">Trapa natans</name>
    <name type="common">Water chestnut</name>
    <dbReference type="NCBI Taxonomy" id="22666"/>
    <lineage>
        <taxon>Eukaryota</taxon>
        <taxon>Viridiplantae</taxon>
        <taxon>Streptophyta</taxon>
        <taxon>Embryophyta</taxon>
        <taxon>Tracheophyta</taxon>
        <taxon>Spermatophyta</taxon>
        <taxon>Magnoliopsida</taxon>
        <taxon>eudicotyledons</taxon>
        <taxon>Gunneridae</taxon>
        <taxon>Pentapetalae</taxon>
        <taxon>rosids</taxon>
        <taxon>malvids</taxon>
        <taxon>Myrtales</taxon>
        <taxon>Lythraceae</taxon>
        <taxon>Trapa</taxon>
    </lineage>
</organism>
<dbReference type="PANTHER" id="PTHR48152:SF3">
    <property type="entry name" value="DUF946 FAMILY PROTEIN (DUF946)"/>
    <property type="match status" value="1"/>
</dbReference>
<gene>
    <name evidence="2" type="ORF">SAY86_011080</name>
</gene>
<dbReference type="EMBL" id="JAXQNO010000012">
    <property type="protein sequence ID" value="KAK4787247.1"/>
    <property type="molecule type" value="Genomic_DNA"/>
</dbReference>
<accession>A0AAN7R2F8</accession>
<proteinExistence type="predicted"/>
<keyword evidence="3" id="KW-1185">Reference proteome</keyword>
<evidence type="ECO:0000256" key="1">
    <source>
        <dbReference type="SAM" id="MobiDB-lite"/>
    </source>
</evidence>
<feature type="region of interest" description="Disordered" evidence="1">
    <location>
        <begin position="163"/>
        <end position="188"/>
    </location>
</feature>
<name>A0AAN7R2F8_TRANT</name>
<dbReference type="InterPro" id="IPR009291">
    <property type="entry name" value="Vps62"/>
</dbReference>
<reference evidence="2 3" key="1">
    <citation type="journal article" date="2023" name="Hortic Res">
        <title>Pangenome of water caltrop reveals structural variations and asymmetric subgenome divergence after allopolyploidization.</title>
        <authorList>
            <person name="Zhang X."/>
            <person name="Chen Y."/>
            <person name="Wang L."/>
            <person name="Yuan Y."/>
            <person name="Fang M."/>
            <person name="Shi L."/>
            <person name="Lu R."/>
            <person name="Comes H.P."/>
            <person name="Ma Y."/>
            <person name="Chen Y."/>
            <person name="Huang G."/>
            <person name="Zhou Y."/>
            <person name="Zheng Z."/>
            <person name="Qiu Y."/>
        </authorList>
    </citation>
    <scope>NUCLEOTIDE SEQUENCE [LARGE SCALE GENOMIC DNA]</scope>
    <source>
        <strain evidence="2">F231</strain>
    </source>
</reference>
<comment type="caution">
    <text evidence="2">The sequence shown here is derived from an EMBL/GenBank/DDBJ whole genome shotgun (WGS) entry which is preliminary data.</text>
</comment>
<evidence type="ECO:0000313" key="3">
    <source>
        <dbReference type="Proteomes" id="UP001346149"/>
    </source>
</evidence>
<feature type="region of interest" description="Disordered" evidence="1">
    <location>
        <begin position="527"/>
        <end position="549"/>
    </location>
</feature>